<evidence type="ECO:0000313" key="4">
    <source>
        <dbReference type="EMBL" id="MBB3009632.1"/>
    </source>
</evidence>
<dbReference type="InterPro" id="IPR029069">
    <property type="entry name" value="HotDog_dom_sf"/>
</dbReference>
<dbReference type="SUPFAM" id="SSF54637">
    <property type="entry name" value="Thioesterase/thiol ester dehydrase-isomerase"/>
    <property type="match status" value="1"/>
</dbReference>
<dbReference type="AlphaFoldDB" id="A0A7W4VDK0"/>
<dbReference type="InterPro" id="IPR006683">
    <property type="entry name" value="Thioestr_dom"/>
</dbReference>
<dbReference type="Proteomes" id="UP000578036">
    <property type="component" value="Unassembled WGS sequence"/>
</dbReference>
<comment type="similarity">
    <text evidence="1">Belongs to the thioesterase PaaI family.</text>
</comment>
<dbReference type="EMBL" id="JACHWF010000005">
    <property type="protein sequence ID" value="MBB3009632.1"/>
    <property type="molecule type" value="Genomic_DNA"/>
</dbReference>
<dbReference type="RefSeq" id="WP_092311995.1">
    <property type="nucleotide sequence ID" value="NZ_FMAD01000005.1"/>
</dbReference>
<dbReference type="PANTHER" id="PTHR21660:SF1">
    <property type="entry name" value="ACYL-COENZYME A THIOESTERASE 13"/>
    <property type="match status" value="1"/>
</dbReference>
<gene>
    <name evidence="4" type="ORF">FHX61_004305</name>
</gene>
<dbReference type="CDD" id="cd03443">
    <property type="entry name" value="PaaI_thioesterase"/>
    <property type="match status" value="1"/>
</dbReference>
<dbReference type="PANTHER" id="PTHR21660">
    <property type="entry name" value="THIOESTERASE SUPERFAMILY MEMBER-RELATED"/>
    <property type="match status" value="1"/>
</dbReference>
<dbReference type="InterPro" id="IPR039298">
    <property type="entry name" value="ACOT13"/>
</dbReference>
<comment type="caution">
    <text evidence="4">The sequence shown here is derived from an EMBL/GenBank/DDBJ whole genome shotgun (WGS) entry which is preliminary data.</text>
</comment>
<sequence>MKPDSIPADLPEGYQPLFRTSPFLDATGPYFYKPLAQGFTVALRVEKKHTNASGTVHGRLVATLADVSLGYVTATSQQPPLRMTTANLSIDYVGTAKLGDWLESRVEVIKAGSRLAFAKALISAGGKPVASSSAVFLVVGAQQD</sequence>
<feature type="domain" description="Thioesterase" evidence="3">
    <location>
        <begin position="54"/>
        <end position="125"/>
    </location>
</feature>
<proteinExistence type="inferred from homology"/>
<organism evidence="4 5">
    <name type="scientific">Cupriavidus alkaliphilus</name>
    <dbReference type="NCBI Taxonomy" id="942866"/>
    <lineage>
        <taxon>Bacteria</taxon>
        <taxon>Pseudomonadati</taxon>
        <taxon>Pseudomonadota</taxon>
        <taxon>Betaproteobacteria</taxon>
        <taxon>Burkholderiales</taxon>
        <taxon>Burkholderiaceae</taxon>
        <taxon>Cupriavidus</taxon>
    </lineage>
</organism>
<evidence type="ECO:0000313" key="5">
    <source>
        <dbReference type="Proteomes" id="UP000578036"/>
    </source>
</evidence>
<evidence type="ECO:0000256" key="2">
    <source>
        <dbReference type="ARBA" id="ARBA00022801"/>
    </source>
</evidence>
<reference evidence="4 5" key="1">
    <citation type="submission" date="2020-08" db="EMBL/GenBank/DDBJ databases">
        <title>Genomic Encyclopedia of Type Strains, Phase IV (KMG-V): Genome sequencing to study the core and pangenomes of soil and plant-associated prokaryotes.</title>
        <authorList>
            <person name="Whitman W."/>
        </authorList>
    </citation>
    <scope>NUCLEOTIDE SEQUENCE [LARGE SCALE GENOMIC DNA]</scope>
    <source>
        <strain evidence="4 5">SLV-2362</strain>
    </source>
</reference>
<name>A0A7W4VDK0_9BURK</name>
<keyword evidence="2" id="KW-0378">Hydrolase</keyword>
<dbReference type="Pfam" id="PF03061">
    <property type="entry name" value="4HBT"/>
    <property type="match status" value="1"/>
</dbReference>
<evidence type="ECO:0000256" key="1">
    <source>
        <dbReference type="ARBA" id="ARBA00008324"/>
    </source>
</evidence>
<protein>
    <submittedName>
        <fullName evidence="4">Uncharacterized protein (TIGR00369 family)</fullName>
    </submittedName>
</protein>
<evidence type="ECO:0000259" key="3">
    <source>
        <dbReference type="Pfam" id="PF03061"/>
    </source>
</evidence>
<accession>A0A7W4VDK0</accession>
<dbReference type="Gene3D" id="3.10.129.10">
    <property type="entry name" value="Hotdog Thioesterase"/>
    <property type="match status" value="1"/>
</dbReference>
<dbReference type="GO" id="GO:0047617">
    <property type="term" value="F:fatty acyl-CoA hydrolase activity"/>
    <property type="evidence" value="ECO:0007669"/>
    <property type="project" value="InterPro"/>
</dbReference>
<keyword evidence="5" id="KW-1185">Reference proteome</keyword>